<reference evidence="3 4" key="1">
    <citation type="submission" date="2016-11" db="EMBL/GenBank/DDBJ databases">
        <authorList>
            <person name="Jaros S."/>
            <person name="Januszkiewicz K."/>
            <person name="Wedrychowicz H."/>
        </authorList>
    </citation>
    <scope>NUCLEOTIDE SEQUENCE [LARGE SCALE GENOMIC DNA]</scope>
    <source>
        <strain evidence="3 4">DSM 25660</strain>
    </source>
</reference>
<feature type="signal peptide" evidence="1">
    <location>
        <begin position="1"/>
        <end position="20"/>
    </location>
</feature>
<keyword evidence="4" id="KW-1185">Reference proteome</keyword>
<evidence type="ECO:0000259" key="2">
    <source>
        <dbReference type="Pfam" id="PF13568"/>
    </source>
</evidence>
<dbReference type="Pfam" id="PF13568">
    <property type="entry name" value="OMP_b-brl_2"/>
    <property type="match status" value="1"/>
</dbReference>
<dbReference type="Proteomes" id="UP000184147">
    <property type="component" value="Unassembled WGS sequence"/>
</dbReference>
<dbReference type="InterPro" id="IPR011250">
    <property type="entry name" value="OMP/PagP_B-barrel"/>
</dbReference>
<protein>
    <submittedName>
        <fullName evidence="3">Outer membrane protein beta-barrel domain-containing protein</fullName>
    </submittedName>
</protein>
<evidence type="ECO:0000313" key="4">
    <source>
        <dbReference type="Proteomes" id="UP000184147"/>
    </source>
</evidence>
<evidence type="ECO:0000256" key="1">
    <source>
        <dbReference type="SAM" id="SignalP"/>
    </source>
</evidence>
<keyword evidence="1" id="KW-0732">Signal</keyword>
<gene>
    <name evidence="3" type="ORF">SAMN05444377_1104</name>
</gene>
<proteinExistence type="predicted"/>
<sequence length="184" mass="20080">MKKYFFLLVLCLSTSSFVNAQFLKFGVKAGVNFANFNGGSVQGIDFSTLTSYHGGLVLEAKLFENFSLQSELLYSTQGAELRGLGTQVKNELGYLAVPVLAKFYLTKDGLSLEMGPQASLLVSQRNSFSLGDTQTFDFALAGGLSYKITKEVFVSGRYLAGLTEPKREADIKNAVVQFSVGYLF</sequence>
<organism evidence="3 4">
    <name type="scientific">Flavobacterium fontis</name>
    <dbReference type="NCBI Taxonomy" id="1124188"/>
    <lineage>
        <taxon>Bacteria</taxon>
        <taxon>Pseudomonadati</taxon>
        <taxon>Bacteroidota</taxon>
        <taxon>Flavobacteriia</taxon>
        <taxon>Flavobacteriales</taxon>
        <taxon>Flavobacteriaceae</taxon>
        <taxon>Flavobacterium</taxon>
    </lineage>
</organism>
<feature type="chain" id="PRO_5012499816" evidence="1">
    <location>
        <begin position="21"/>
        <end position="184"/>
    </location>
</feature>
<dbReference type="EMBL" id="FQVQ01000010">
    <property type="protein sequence ID" value="SHF47162.1"/>
    <property type="molecule type" value="Genomic_DNA"/>
</dbReference>
<dbReference type="OrthoDB" id="947434at2"/>
<dbReference type="AlphaFoldDB" id="A0A1M5BY62"/>
<dbReference type="STRING" id="1124188.SAMN05444377_1104"/>
<dbReference type="SUPFAM" id="SSF56925">
    <property type="entry name" value="OMPA-like"/>
    <property type="match status" value="1"/>
</dbReference>
<evidence type="ECO:0000313" key="3">
    <source>
        <dbReference type="EMBL" id="SHF47162.1"/>
    </source>
</evidence>
<accession>A0A1M5BY62</accession>
<name>A0A1M5BY62_9FLAO</name>
<feature type="domain" description="Outer membrane protein beta-barrel" evidence="2">
    <location>
        <begin position="20"/>
        <end position="163"/>
    </location>
</feature>
<dbReference type="RefSeq" id="WP_073363516.1">
    <property type="nucleotide sequence ID" value="NZ_FQVQ01000010.1"/>
</dbReference>
<dbReference type="InterPro" id="IPR025665">
    <property type="entry name" value="Beta-barrel_OMP_2"/>
</dbReference>